<gene>
    <name evidence="2" type="ORF">Daus18300_010888</name>
</gene>
<dbReference type="Proteomes" id="UP001583177">
    <property type="component" value="Unassembled WGS sequence"/>
</dbReference>
<name>A0ABR3W8X9_9PEZI</name>
<accession>A0ABR3W8X9</accession>
<feature type="region of interest" description="Disordered" evidence="1">
    <location>
        <begin position="1"/>
        <end position="67"/>
    </location>
</feature>
<comment type="caution">
    <text evidence="2">The sequence shown here is derived from an EMBL/GenBank/DDBJ whole genome shotgun (WGS) entry which is preliminary data.</text>
</comment>
<evidence type="ECO:0000256" key="1">
    <source>
        <dbReference type="SAM" id="MobiDB-lite"/>
    </source>
</evidence>
<reference evidence="2 3" key="1">
    <citation type="journal article" date="2024" name="IMA Fungus">
        <title>IMA Genome - F19 : A genome assembly and annotation guide to empower mycologists, including annotated draft genome sequences of Ceratocystis pirilliformis, Diaporthe australafricana, Fusarium ophioides, Paecilomyces lecythidis, and Sporothrix stenoceras.</title>
        <authorList>
            <person name="Aylward J."/>
            <person name="Wilson A.M."/>
            <person name="Visagie C.M."/>
            <person name="Spraker J."/>
            <person name="Barnes I."/>
            <person name="Buitendag C."/>
            <person name="Ceriani C."/>
            <person name="Del Mar Angel L."/>
            <person name="du Plessis D."/>
            <person name="Fuchs T."/>
            <person name="Gasser K."/>
            <person name="Kramer D."/>
            <person name="Li W."/>
            <person name="Munsamy K."/>
            <person name="Piso A."/>
            <person name="Price J.L."/>
            <person name="Sonnekus B."/>
            <person name="Thomas C."/>
            <person name="van der Nest A."/>
            <person name="van Dijk A."/>
            <person name="van Heerden A."/>
            <person name="van Vuuren N."/>
            <person name="Yilmaz N."/>
            <person name="Duong T.A."/>
            <person name="van der Merwe N.A."/>
            <person name="Wingfield M.J."/>
            <person name="Wingfield B.D."/>
        </authorList>
    </citation>
    <scope>NUCLEOTIDE SEQUENCE [LARGE SCALE GENOMIC DNA]</scope>
    <source>
        <strain evidence="2 3">CMW 18300</strain>
    </source>
</reference>
<feature type="compositionally biased region" description="Basic and acidic residues" evidence="1">
    <location>
        <begin position="25"/>
        <end position="38"/>
    </location>
</feature>
<dbReference type="EMBL" id="JAWRVE010000125">
    <property type="protein sequence ID" value="KAL1855909.1"/>
    <property type="molecule type" value="Genomic_DNA"/>
</dbReference>
<organism evidence="2 3">
    <name type="scientific">Diaporthe australafricana</name>
    <dbReference type="NCBI Taxonomy" id="127596"/>
    <lineage>
        <taxon>Eukaryota</taxon>
        <taxon>Fungi</taxon>
        <taxon>Dikarya</taxon>
        <taxon>Ascomycota</taxon>
        <taxon>Pezizomycotina</taxon>
        <taxon>Sordariomycetes</taxon>
        <taxon>Sordariomycetidae</taxon>
        <taxon>Diaporthales</taxon>
        <taxon>Diaporthaceae</taxon>
        <taxon>Diaporthe</taxon>
    </lineage>
</organism>
<evidence type="ECO:0000313" key="2">
    <source>
        <dbReference type="EMBL" id="KAL1855909.1"/>
    </source>
</evidence>
<keyword evidence="3" id="KW-1185">Reference proteome</keyword>
<sequence length="324" mass="36889">MSSSQARPPPGVDPIKFARRGIGRSPEEHAALERVLAERRRRRGATANGSGSSSRRRSRSPAARLAEEQADLARQRWALEDREWQFKQRREFAWRQLERVSWLEEQQRDLNRREEELEAQGRQLSALPPIRRVAAGLVVEDAEIDAGQALLTLPIPQRRAEMLAPFGVTGARRRAKGKSKGAGWHKRGYRDDMGDMWINVKEGDICTKGQDVSEKATLADFVRQVQREFKSPVSNSANVNHSLSYLSFTGSQEESDHGCQAQKGYLTWDLLFRKKSLRKLPTDLANVGLEEDDVLVRDLLDGGETVYYRLFDEQGVYVRDVYQV</sequence>
<proteinExistence type="predicted"/>
<protein>
    <submittedName>
        <fullName evidence="2">Uncharacterized protein</fullName>
    </submittedName>
</protein>
<evidence type="ECO:0000313" key="3">
    <source>
        <dbReference type="Proteomes" id="UP001583177"/>
    </source>
</evidence>